<evidence type="ECO:0000313" key="2">
    <source>
        <dbReference type="WBParaSite" id="JU765_v2.g10738.t1"/>
    </source>
</evidence>
<dbReference type="WBParaSite" id="JU765_v2.g10738.t1">
    <property type="protein sequence ID" value="JU765_v2.g10738.t1"/>
    <property type="gene ID" value="JU765_v2.g10738"/>
</dbReference>
<reference evidence="2" key="1">
    <citation type="submission" date="2022-11" db="UniProtKB">
        <authorList>
            <consortium name="WormBaseParasite"/>
        </authorList>
    </citation>
    <scope>IDENTIFICATION</scope>
</reference>
<dbReference type="Proteomes" id="UP000887576">
    <property type="component" value="Unplaced"/>
</dbReference>
<name>A0AC34PWU0_9BILA</name>
<accession>A0AC34PWU0</accession>
<evidence type="ECO:0000313" key="1">
    <source>
        <dbReference type="Proteomes" id="UP000887576"/>
    </source>
</evidence>
<proteinExistence type="predicted"/>
<protein>
    <submittedName>
        <fullName evidence="2">Uncharacterized protein</fullName>
    </submittedName>
</protein>
<organism evidence="1 2">
    <name type="scientific">Panagrolaimus sp. JU765</name>
    <dbReference type="NCBI Taxonomy" id="591449"/>
    <lineage>
        <taxon>Eukaryota</taxon>
        <taxon>Metazoa</taxon>
        <taxon>Ecdysozoa</taxon>
        <taxon>Nematoda</taxon>
        <taxon>Chromadorea</taxon>
        <taxon>Rhabditida</taxon>
        <taxon>Tylenchina</taxon>
        <taxon>Panagrolaimomorpha</taxon>
        <taxon>Panagrolaimoidea</taxon>
        <taxon>Panagrolaimidae</taxon>
        <taxon>Panagrolaimus</taxon>
    </lineage>
</organism>
<sequence>MHNYFKSTNATCFTTFNAKNDVNFYMGFTARKLTAEQNIPAYCHGKMIRYHTTKDVSYSEKFDKSDYSADLYNVTLQDFYNIFENVLLTIDGRVPACEHGRYFEQFVYSTDEEDSCRGFRPIGVGHSSNATDWVYPVEGINEVGIVIDAGRIPQRLQRQLDDLDCNLRAYKLSSYAERKLGVKVNMVLDCHANASTDTVTNILKEIHGVVTRCPTTINSTHFRMTYRTSVPGALKLCAQIIKTVGVNTYSITIKHATNEDLKRFEMTEVPGQCSIKYDEEEIMCLCSALLGCHDVKHIFEIHVLVFGPKTYDPKRNLEKLKIS</sequence>